<comment type="similarity">
    <text evidence="2">Belongs to the amidase family.</text>
</comment>
<evidence type="ECO:0000313" key="5">
    <source>
        <dbReference type="EMBL" id="NMN97598.1"/>
    </source>
</evidence>
<dbReference type="InterPro" id="IPR000120">
    <property type="entry name" value="Amidase"/>
</dbReference>
<dbReference type="GO" id="GO:0004040">
    <property type="term" value="F:amidase activity"/>
    <property type="evidence" value="ECO:0007669"/>
    <property type="project" value="UniProtKB-EC"/>
</dbReference>
<proteinExistence type="inferred from homology"/>
<sequence>MDGHVVHAFGDDALGDADAVTLAKQVRSGQVSPAELASASAARARQVDPQLDAVALSLYDQPRFAGHEAGALYGVPTFVKDNTDLRGLPTNHGSEAFTARPAKRDGAFATQFLSTGVTVLGKSRMPEFGFNASTEFQTGPPARNPWHTDFSVGASSGGSAALVAAGVVPLAHANDGGGSIRIPAACAGLVGLKPTRGRHRDGDQASHLPLNIISEGVVTRTVRDTAAYVAAAEDYWRNPSLPPIGQVDGPSNRRLRIGLVLDTVNDAPVDQPTREVVERVAALLEQAGHVIEPFTMPFTQQFAADFTQYWGLMADLAVSTGKLVLDRSFDAAGNDGLTRGLRALHRRGLRRTPGALWRLRRVADMYASMFGRYELLLSPTLAHTTPRIGELSPTVDFDELMHRLETYVSFTPLNNVAGSPAIAVPAGVTTDGLPLSVHFSAAHGDERTLLEIAYTVEAALPFASITSPSASRSKAS</sequence>
<reference evidence="5 6" key="1">
    <citation type="submission" date="2019-05" db="EMBL/GenBank/DDBJ databases">
        <authorList>
            <person name="Lee S.D."/>
        </authorList>
    </citation>
    <scope>NUCLEOTIDE SEQUENCE [LARGE SCALE GENOMIC DNA]</scope>
    <source>
        <strain evidence="5 6">YC2-7</strain>
    </source>
</reference>
<name>A0A848KII7_9NOCA</name>
<dbReference type="SUPFAM" id="SSF75304">
    <property type="entry name" value="Amidase signature (AS) enzymes"/>
    <property type="match status" value="1"/>
</dbReference>
<feature type="domain" description="Amidase" evidence="4">
    <location>
        <begin position="48"/>
        <end position="450"/>
    </location>
</feature>
<keyword evidence="5" id="KW-0378">Hydrolase</keyword>
<keyword evidence="6" id="KW-1185">Reference proteome</keyword>
<reference evidence="5 6" key="2">
    <citation type="submission" date="2020-06" db="EMBL/GenBank/DDBJ databases">
        <title>Antribacter stalactiti gen. nov., sp. nov., a new member of the family Nacardiaceae isolated from a cave.</title>
        <authorList>
            <person name="Kim I.S."/>
        </authorList>
    </citation>
    <scope>NUCLEOTIDE SEQUENCE [LARGE SCALE GENOMIC DNA]</scope>
    <source>
        <strain evidence="5 6">YC2-7</strain>
    </source>
</reference>
<dbReference type="Proteomes" id="UP000535543">
    <property type="component" value="Unassembled WGS sequence"/>
</dbReference>
<evidence type="ECO:0000256" key="1">
    <source>
        <dbReference type="ARBA" id="ARBA00001311"/>
    </source>
</evidence>
<evidence type="ECO:0000256" key="3">
    <source>
        <dbReference type="ARBA" id="ARBA00012922"/>
    </source>
</evidence>
<dbReference type="InterPro" id="IPR020556">
    <property type="entry name" value="Amidase_CS"/>
</dbReference>
<dbReference type="AlphaFoldDB" id="A0A848KII7"/>
<dbReference type="Gene3D" id="3.90.1300.10">
    <property type="entry name" value="Amidase signature (AS) domain"/>
    <property type="match status" value="1"/>
</dbReference>
<evidence type="ECO:0000259" key="4">
    <source>
        <dbReference type="Pfam" id="PF01425"/>
    </source>
</evidence>
<protein>
    <recommendedName>
        <fullName evidence="3">amidase</fullName>
        <ecNumber evidence="3">3.5.1.4</ecNumber>
    </recommendedName>
</protein>
<dbReference type="Pfam" id="PF01425">
    <property type="entry name" value="Amidase"/>
    <property type="match status" value="1"/>
</dbReference>
<dbReference type="RefSeq" id="WP_169590615.1">
    <property type="nucleotide sequence ID" value="NZ_VCQU01000008.1"/>
</dbReference>
<dbReference type="EMBL" id="VCQU01000008">
    <property type="protein sequence ID" value="NMN97598.1"/>
    <property type="molecule type" value="Genomic_DNA"/>
</dbReference>
<accession>A0A848KII7</accession>
<dbReference type="PANTHER" id="PTHR11895:SF7">
    <property type="entry name" value="GLUTAMYL-TRNA(GLN) AMIDOTRANSFERASE SUBUNIT A, MITOCHONDRIAL"/>
    <property type="match status" value="1"/>
</dbReference>
<gene>
    <name evidence="5" type="ORF">FGL95_21405</name>
</gene>
<evidence type="ECO:0000256" key="2">
    <source>
        <dbReference type="ARBA" id="ARBA00009199"/>
    </source>
</evidence>
<dbReference type="PROSITE" id="PS00571">
    <property type="entry name" value="AMIDASES"/>
    <property type="match status" value="1"/>
</dbReference>
<dbReference type="InterPro" id="IPR036928">
    <property type="entry name" value="AS_sf"/>
</dbReference>
<comment type="caution">
    <text evidence="5">The sequence shown here is derived from an EMBL/GenBank/DDBJ whole genome shotgun (WGS) entry which is preliminary data.</text>
</comment>
<evidence type="ECO:0000313" key="6">
    <source>
        <dbReference type="Proteomes" id="UP000535543"/>
    </source>
</evidence>
<dbReference type="NCBIfam" id="NF005899">
    <property type="entry name" value="PRK07869.1"/>
    <property type="match status" value="1"/>
</dbReference>
<dbReference type="InterPro" id="IPR023631">
    <property type="entry name" value="Amidase_dom"/>
</dbReference>
<comment type="catalytic activity">
    <reaction evidence="1">
        <text>a monocarboxylic acid amide + H2O = a monocarboxylate + NH4(+)</text>
        <dbReference type="Rhea" id="RHEA:12020"/>
        <dbReference type="ChEBI" id="CHEBI:15377"/>
        <dbReference type="ChEBI" id="CHEBI:28938"/>
        <dbReference type="ChEBI" id="CHEBI:35757"/>
        <dbReference type="ChEBI" id="CHEBI:83628"/>
        <dbReference type="EC" id="3.5.1.4"/>
    </reaction>
</comment>
<organism evidence="5 6">
    <name type="scientific">Antrihabitans stalactiti</name>
    <dbReference type="NCBI Taxonomy" id="2584121"/>
    <lineage>
        <taxon>Bacteria</taxon>
        <taxon>Bacillati</taxon>
        <taxon>Actinomycetota</taxon>
        <taxon>Actinomycetes</taxon>
        <taxon>Mycobacteriales</taxon>
        <taxon>Nocardiaceae</taxon>
        <taxon>Antrihabitans</taxon>
    </lineage>
</organism>
<dbReference type="EC" id="3.5.1.4" evidence="3"/>
<dbReference type="PANTHER" id="PTHR11895">
    <property type="entry name" value="TRANSAMIDASE"/>
    <property type="match status" value="1"/>
</dbReference>